<dbReference type="PANTHER" id="PTHR43179">
    <property type="entry name" value="RHAMNOSYLTRANSFERASE WBBL"/>
    <property type="match status" value="1"/>
</dbReference>
<evidence type="ECO:0000256" key="4">
    <source>
        <dbReference type="SAM" id="MobiDB-lite"/>
    </source>
</evidence>
<sequence length="690" mass="76745">MPPSLSAQIQSHFKKGDIESAQAALALALQTPGYRNEALIWQGVAALREGRQADAFLHLARASERLPQRTDLKLLLGRSLQQSGQHEPAEGFLRAALQRFPADQPLRRLYWSTLQTSRSHAEIAAQIRAQLADIHDPTELQQVLQILADEPATELLVGVVRYDAARNLVTGWAVDLKTPERPPRFQLATGQVRLECLANTPSPLLTQAGFPATHGGILVRPPQPSGALRVIFTTGAELIGSPLAAVAPFTPPPPSEQDPFRQPVDILVPVFKGVDITLACLDSLLRHKRDNRTPHRIVVLDDACPEPQLVQAIENLARRGRIELVRRPANLGFIRNMNRGMALHPERDVVWLNADTRVHGDWLDRLRAVAYQAEDIASVTPFTNNGELMSFPESRIAHPMPDPQAHARLDRAARQSGCTPVELEVGCGFCFYIKRRALDAVGYLDEETLQRGYGEETDWCLRARRLGWRHLGATNVFVAHSGGHSFGPEKALRVHQNNAILRRRYPDAERRFDTFVARDPLRPAREALQQLLAAQERPTEAPTPPPTPLTASRPPLPGRCWLIADRLDRAEIGERWLRLARHLARQQPAITLLLAEDTPWETQLLATDGVSRLPRIDGLDARQTLELCGTVLALSLDATPETVTHSPYHVLQAAQRHRLPLFAPESAGLDRLGAFGLHELHPYLPKEVQV</sequence>
<comment type="similarity">
    <text evidence="1">Belongs to the glycosyltransferase 2 family.</text>
</comment>
<dbReference type="Gene3D" id="3.90.550.10">
    <property type="entry name" value="Spore Coat Polysaccharide Biosynthesis Protein SpsA, Chain A"/>
    <property type="match status" value="1"/>
</dbReference>
<accession>A0A1H6WFJ2</accession>
<dbReference type="InterPro" id="IPR001173">
    <property type="entry name" value="Glyco_trans_2-like"/>
</dbReference>
<dbReference type="PANTHER" id="PTHR43179:SF12">
    <property type="entry name" value="GALACTOFURANOSYLTRANSFERASE GLFT2"/>
    <property type="match status" value="1"/>
</dbReference>
<dbReference type="STRING" id="170623.SAMN04244579_03280"/>
<organism evidence="6 7">
    <name type="scientific">Azotobacter beijerinckii</name>
    <dbReference type="NCBI Taxonomy" id="170623"/>
    <lineage>
        <taxon>Bacteria</taxon>
        <taxon>Pseudomonadati</taxon>
        <taxon>Pseudomonadota</taxon>
        <taxon>Gammaproteobacteria</taxon>
        <taxon>Pseudomonadales</taxon>
        <taxon>Pseudomonadaceae</taxon>
        <taxon>Azotobacter</taxon>
    </lineage>
</organism>
<proteinExistence type="inferred from homology"/>
<protein>
    <submittedName>
        <fullName evidence="6">Glycosyltransferase, GT2 family</fullName>
    </submittedName>
</protein>
<feature type="region of interest" description="Disordered" evidence="4">
    <location>
        <begin position="534"/>
        <end position="554"/>
    </location>
</feature>
<dbReference type="SUPFAM" id="SSF53448">
    <property type="entry name" value="Nucleotide-diphospho-sugar transferases"/>
    <property type="match status" value="1"/>
</dbReference>
<evidence type="ECO:0000256" key="1">
    <source>
        <dbReference type="ARBA" id="ARBA00006739"/>
    </source>
</evidence>
<keyword evidence="2" id="KW-0328">Glycosyltransferase</keyword>
<dbReference type="EMBL" id="FNYO01000043">
    <property type="protein sequence ID" value="SEJ14476.1"/>
    <property type="molecule type" value="Genomic_DNA"/>
</dbReference>
<evidence type="ECO:0000313" key="7">
    <source>
        <dbReference type="Proteomes" id="UP000199005"/>
    </source>
</evidence>
<dbReference type="SUPFAM" id="SSF48452">
    <property type="entry name" value="TPR-like"/>
    <property type="match status" value="1"/>
</dbReference>
<dbReference type="Pfam" id="PF00535">
    <property type="entry name" value="Glycos_transf_2"/>
    <property type="match status" value="1"/>
</dbReference>
<dbReference type="InterPro" id="IPR011990">
    <property type="entry name" value="TPR-like_helical_dom_sf"/>
</dbReference>
<reference evidence="6 7" key="1">
    <citation type="submission" date="2016-10" db="EMBL/GenBank/DDBJ databases">
        <authorList>
            <person name="de Groot N.N."/>
        </authorList>
    </citation>
    <scope>NUCLEOTIDE SEQUENCE [LARGE SCALE GENOMIC DNA]</scope>
    <source>
        <strain evidence="6 7">DSM 1041</strain>
    </source>
</reference>
<dbReference type="RefSeq" id="WP_090901200.1">
    <property type="nucleotide sequence ID" value="NZ_FNYO01000043.1"/>
</dbReference>
<dbReference type="GO" id="GO:0016757">
    <property type="term" value="F:glycosyltransferase activity"/>
    <property type="evidence" value="ECO:0007669"/>
    <property type="project" value="UniProtKB-KW"/>
</dbReference>
<dbReference type="Proteomes" id="UP000199005">
    <property type="component" value="Unassembled WGS sequence"/>
</dbReference>
<keyword evidence="3 6" id="KW-0808">Transferase</keyword>
<evidence type="ECO:0000256" key="2">
    <source>
        <dbReference type="ARBA" id="ARBA00022676"/>
    </source>
</evidence>
<feature type="domain" description="Glycosyltransferase 2-like" evidence="5">
    <location>
        <begin position="266"/>
        <end position="441"/>
    </location>
</feature>
<evidence type="ECO:0000313" key="6">
    <source>
        <dbReference type="EMBL" id="SEJ14476.1"/>
    </source>
</evidence>
<name>A0A1H6WFJ2_9GAMM</name>
<evidence type="ECO:0000259" key="5">
    <source>
        <dbReference type="Pfam" id="PF00535"/>
    </source>
</evidence>
<evidence type="ECO:0000256" key="3">
    <source>
        <dbReference type="ARBA" id="ARBA00022679"/>
    </source>
</evidence>
<gene>
    <name evidence="6" type="ORF">SAMN04244579_03280</name>
</gene>
<dbReference type="InterPro" id="IPR029044">
    <property type="entry name" value="Nucleotide-diphossugar_trans"/>
</dbReference>
<dbReference type="AlphaFoldDB" id="A0A1H6WFJ2"/>
<dbReference type="Gene3D" id="1.25.40.10">
    <property type="entry name" value="Tetratricopeptide repeat domain"/>
    <property type="match status" value="1"/>
</dbReference>